<dbReference type="OrthoDB" id="2152248at2759"/>
<evidence type="ECO:0000313" key="3">
    <source>
        <dbReference type="Proteomes" id="UP000649617"/>
    </source>
</evidence>
<dbReference type="PANTHER" id="PTHR47381">
    <property type="entry name" value="ALPHA/BETA-HYDROLASES SUPERFAMILY PROTEIN"/>
    <property type="match status" value="1"/>
</dbReference>
<dbReference type="PANTHER" id="PTHR47381:SF3">
    <property type="entry name" value="ALPHA_BETA-HYDROLASES SUPERFAMILY PROTEIN"/>
    <property type="match status" value="1"/>
</dbReference>
<feature type="domain" description="AB hydrolase-1" evidence="1">
    <location>
        <begin position="104"/>
        <end position="358"/>
    </location>
</feature>
<accession>A0A812WDZ7</accession>
<dbReference type="InterPro" id="IPR029058">
    <property type="entry name" value="AB_hydrolase_fold"/>
</dbReference>
<dbReference type="InterPro" id="IPR000073">
    <property type="entry name" value="AB_hydrolase_1"/>
</dbReference>
<organism evidence="2 3">
    <name type="scientific">Symbiodinium pilosum</name>
    <name type="common">Dinoflagellate</name>
    <dbReference type="NCBI Taxonomy" id="2952"/>
    <lineage>
        <taxon>Eukaryota</taxon>
        <taxon>Sar</taxon>
        <taxon>Alveolata</taxon>
        <taxon>Dinophyceae</taxon>
        <taxon>Suessiales</taxon>
        <taxon>Symbiodiniaceae</taxon>
        <taxon>Symbiodinium</taxon>
    </lineage>
</organism>
<dbReference type="AlphaFoldDB" id="A0A812WDZ7"/>
<dbReference type="Gene3D" id="3.40.50.1820">
    <property type="entry name" value="alpha/beta hydrolase"/>
    <property type="match status" value="1"/>
</dbReference>
<dbReference type="SUPFAM" id="SSF53474">
    <property type="entry name" value="alpha/beta-Hydrolases"/>
    <property type="match status" value="1"/>
</dbReference>
<evidence type="ECO:0000259" key="1">
    <source>
        <dbReference type="Pfam" id="PF12697"/>
    </source>
</evidence>
<reference evidence="2" key="1">
    <citation type="submission" date="2021-02" db="EMBL/GenBank/DDBJ databases">
        <authorList>
            <person name="Dougan E. K."/>
            <person name="Rhodes N."/>
            <person name="Thang M."/>
            <person name="Chan C."/>
        </authorList>
    </citation>
    <scope>NUCLEOTIDE SEQUENCE</scope>
</reference>
<gene>
    <name evidence="2" type="primary">ftsH</name>
    <name evidence="2" type="ORF">SPIL2461_LOCUS18320</name>
</gene>
<dbReference type="Proteomes" id="UP000649617">
    <property type="component" value="Unassembled WGS sequence"/>
</dbReference>
<name>A0A812WDZ7_SYMPI</name>
<protein>
    <submittedName>
        <fullName evidence="2">FtsH protein</fullName>
    </submittedName>
</protein>
<evidence type="ECO:0000313" key="2">
    <source>
        <dbReference type="EMBL" id="CAE7667675.1"/>
    </source>
</evidence>
<dbReference type="Pfam" id="PF12697">
    <property type="entry name" value="Abhydrolase_6"/>
    <property type="match status" value="1"/>
</dbReference>
<keyword evidence="3" id="KW-1185">Reference proteome</keyword>
<proteinExistence type="predicted"/>
<dbReference type="EMBL" id="CAJNIZ010043748">
    <property type="protein sequence ID" value="CAE7667675.1"/>
    <property type="molecule type" value="Genomic_DNA"/>
</dbReference>
<comment type="caution">
    <text evidence="2">The sequence shown here is derived from an EMBL/GenBank/DDBJ whole genome shotgun (WGS) entry which is preliminary data.</text>
</comment>
<sequence length="408" mass="44776">MPPVAKSTRSARSSRSRALLATLRGCDEESGLLHPPAPQSQLLERREAGIFGGESVLWERRRLTPVPESQGGFNLLIARPRSMAGKMPAVLVMHPTGKCKEFMASRLERLAKKGLIAVAFDAPWHGERAIPEAGLRSLSLQNLGPELLKELGKHEAVRLNVYFEALVRGFRTGSDRFVMDISRDALTVVDYLCSRPDTLQERISATGVSLGGMACWLLAAADARIFSAMPAIGVQSFNHSLVNGLWGARVDSIRPAFEAAAADMKKAAVDDDVVAAVWARLAPGIAEVDSSKKLAFDAPLTLPCIAPRHLLILNGEKDPRCPLEGVHQSFAAAREAYDEEGQLDRLQIFVEKDVEHAMTEKMWQKIEEFLEATLQLGLPAPKLYPQLCGISLHNVVCADFWRRLLPCC</sequence>